<accession>A0A3Q7FMY9</accession>
<dbReference type="InterPro" id="IPR036034">
    <property type="entry name" value="PDZ_sf"/>
</dbReference>
<evidence type="ECO:0000313" key="3">
    <source>
        <dbReference type="EnsemblPlants" id="Solyc03g096850.3.1"/>
    </source>
</evidence>
<dbReference type="Proteomes" id="UP000004994">
    <property type="component" value="Chromosome 3"/>
</dbReference>
<dbReference type="PaxDb" id="4081-Solyc03g096850.2.1"/>
<dbReference type="AlphaFoldDB" id="A0A3Q7FMY9"/>
<evidence type="ECO:0000256" key="1">
    <source>
        <dbReference type="SAM" id="Phobius"/>
    </source>
</evidence>
<dbReference type="STRING" id="4081.A0A3Q7FMY9"/>
<dbReference type="Gene3D" id="2.30.42.10">
    <property type="match status" value="1"/>
</dbReference>
<dbReference type="EnsemblPlants" id="Solyc03g096850.3.1">
    <property type="protein sequence ID" value="Solyc03g096850.3.1"/>
    <property type="gene ID" value="Solyc03g096850.3"/>
</dbReference>
<evidence type="ECO:0000313" key="4">
    <source>
        <dbReference type="Proteomes" id="UP000004994"/>
    </source>
</evidence>
<dbReference type="OMA" id="YACPQCI"/>
<dbReference type="SUPFAM" id="SSF50156">
    <property type="entry name" value="PDZ domain-like"/>
    <property type="match status" value="1"/>
</dbReference>
<dbReference type="FunCoup" id="A0A3Q7FMY9">
    <property type="interactions" value="1030"/>
</dbReference>
<keyword evidence="1" id="KW-0472">Membrane</keyword>
<feature type="transmembrane region" description="Helical" evidence="1">
    <location>
        <begin position="209"/>
        <end position="230"/>
    </location>
</feature>
<dbReference type="InParanoid" id="A0A3Q7FMY9"/>
<organism evidence="3">
    <name type="scientific">Solanum lycopersicum</name>
    <name type="common">Tomato</name>
    <name type="synonym">Lycopersicon esculentum</name>
    <dbReference type="NCBI Taxonomy" id="4081"/>
    <lineage>
        <taxon>Eukaryota</taxon>
        <taxon>Viridiplantae</taxon>
        <taxon>Streptophyta</taxon>
        <taxon>Embryophyta</taxon>
        <taxon>Tracheophyta</taxon>
        <taxon>Spermatophyta</taxon>
        <taxon>Magnoliopsida</taxon>
        <taxon>eudicotyledons</taxon>
        <taxon>Gunneridae</taxon>
        <taxon>Pentapetalae</taxon>
        <taxon>asterids</taxon>
        <taxon>lamiids</taxon>
        <taxon>Solanales</taxon>
        <taxon>Solanaceae</taxon>
        <taxon>Solanoideae</taxon>
        <taxon>Solaneae</taxon>
        <taxon>Solanum</taxon>
        <taxon>Solanum subgen. Lycopersicon</taxon>
    </lineage>
</organism>
<dbReference type="PANTHER" id="PTHR47661">
    <property type="entry name" value="PHOSPHOGLUCAN PHOSPHATASE LSF1, CHLOROPLASTIC"/>
    <property type="match status" value="1"/>
</dbReference>
<sequence>MQIILLLQRTSFQGLSLQEAKRGVSNTFLGAESKRNATSNGGSRGLEITARKAAAAKNIEVEVDKPLGLTLGPKQGGGVLITGIDNGGNAARAGLKVGDQVVYTSSFFGDELWPADKLGFTKTAIQAKPDSVYFVISRGADVDVKRLPKRPAPPQFGRKLTDAQKASIDLCIIRFPEDYACPQCIAPKKRFARYDVNTGRAIGGGLPPIGVIIGLIAGIGGVGALLVYGLQ</sequence>
<dbReference type="PANTHER" id="PTHR47661:SF4">
    <property type="entry name" value="OS08G0162600 PROTEIN"/>
    <property type="match status" value="1"/>
</dbReference>
<keyword evidence="1" id="KW-0812">Transmembrane</keyword>
<reference evidence="3" key="1">
    <citation type="journal article" date="2012" name="Nature">
        <title>The tomato genome sequence provides insights into fleshy fruit evolution.</title>
        <authorList>
            <consortium name="Tomato Genome Consortium"/>
        </authorList>
    </citation>
    <scope>NUCLEOTIDE SEQUENCE [LARGE SCALE GENOMIC DNA]</scope>
    <source>
        <strain evidence="3">cv. Heinz 1706</strain>
    </source>
</reference>
<name>A0A3Q7FMY9_SOLLC</name>
<protein>
    <recommendedName>
        <fullName evidence="2">PDZ domain-containing protein</fullName>
    </recommendedName>
</protein>
<reference evidence="3" key="2">
    <citation type="submission" date="2019-01" db="UniProtKB">
        <authorList>
            <consortium name="EnsemblPlants"/>
        </authorList>
    </citation>
    <scope>IDENTIFICATION</scope>
    <source>
        <strain evidence="3">cv. Heinz 1706</strain>
    </source>
</reference>
<keyword evidence="1" id="KW-1133">Transmembrane helix</keyword>
<proteinExistence type="predicted"/>
<dbReference type="PROSITE" id="PS50106">
    <property type="entry name" value="PDZ"/>
    <property type="match status" value="1"/>
</dbReference>
<dbReference type="Gramene" id="Solyc03g096850.3.1">
    <property type="protein sequence ID" value="Solyc03g096850.3.1"/>
    <property type="gene ID" value="Solyc03g096850.3"/>
</dbReference>
<keyword evidence="4" id="KW-1185">Reference proteome</keyword>
<evidence type="ECO:0000259" key="2">
    <source>
        <dbReference type="PROSITE" id="PS50106"/>
    </source>
</evidence>
<feature type="domain" description="PDZ" evidence="2">
    <location>
        <begin position="47"/>
        <end position="102"/>
    </location>
</feature>
<dbReference type="InterPro" id="IPR001478">
    <property type="entry name" value="PDZ"/>
</dbReference>